<organism evidence="2 3">
    <name type="scientific">Angomonas deanei</name>
    <dbReference type="NCBI Taxonomy" id="59799"/>
    <lineage>
        <taxon>Eukaryota</taxon>
        <taxon>Discoba</taxon>
        <taxon>Euglenozoa</taxon>
        <taxon>Kinetoplastea</taxon>
        <taxon>Metakinetoplastina</taxon>
        <taxon>Trypanosomatida</taxon>
        <taxon>Trypanosomatidae</taxon>
        <taxon>Strigomonadinae</taxon>
        <taxon>Angomonas</taxon>
    </lineage>
</organism>
<sequence length="308" mass="35465">MSSWLPYMHTLLDEATRDSVTCTMLLMLAVFVVVFVASHCNDNYSWVDRTWSIVPVVYAWIQWYYSYTAAAGAPLWSTAFLFCVILTVWGVRLTFNFWRRGGYARGGEDYRWLFVRTWPLLSTCPLLWTLFNFFVISLFQTWLLWAITLPVSRLPVTGVTFRDALYAAAALVLICFETLFDNAQWRYQCAKRAPGKKDKELTYGFCVTGLFGYSRHLNVFCEGALWIVLSLAAYSQPDSSFPPYMWLGCVVLELLTLFSTGIITEHLTKQKYPRYAIYQRTTPMLIPSLSSSTARTILLMDLLEGEQE</sequence>
<evidence type="ECO:0000313" key="3">
    <source>
        <dbReference type="Proteomes" id="UP000515908"/>
    </source>
</evidence>
<dbReference type="Pfam" id="PF06966">
    <property type="entry name" value="DUF1295"/>
    <property type="match status" value="1"/>
</dbReference>
<feature type="transmembrane region" description="Helical" evidence="1">
    <location>
        <begin position="201"/>
        <end position="232"/>
    </location>
</feature>
<keyword evidence="1" id="KW-0472">Membrane</keyword>
<name>S9UGG6_9TRYP</name>
<keyword evidence="1" id="KW-0812">Transmembrane</keyword>
<reference evidence="2 3" key="1">
    <citation type="submission" date="2020-08" db="EMBL/GenBank/DDBJ databases">
        <authorList>
            <person name="Newling K."/>
            <person name="Davey J."/>
            <person name="Forrester S."/>
        </authorList>
    </citation>
    <scope>NUCLEOTIDE SEQUENCE [LARGE SCALE GENOMIC DNA]</scope>
    <source>
        <strain evidence="3">Crithidia deanei Carvalho (ATCC PRA-265)</strain>
    </source>
</reference>
<feature type="transmembrane region" description="Helical" evidence="1">
    <location>
        <begin position="164"/>
        <end position="180"/>
    </location>
</feature>
<dbReference type="Gene3D" id="1.20.120.1630">
    <property type="match status" value="1"/>
</dbReference>
<dbReference type="VEuPathDB" id="TriTrypDB:ADEAN_000298200"/>
<keyword evidence="1" id="KW-1133">Transmembrane helix</keyword>
<dbReference type="InterPro" id="IPR010721">
    <property type="entry name" value="UstE-like"/>
</dbReference>
<evidence type="ECO:0000256" key="1">
    <source>
        <dbReference type="SAM" id="Phobius"/>
    </source>
</evidence>
<dbReference type="Proteomes" id="UP000515908">
    <property type="component" value="Chromosome 05"/>
</dbReference>
<feature type="transmembrane region" description="Helical" evidence="1">
    <location>
        <begin position="20"/>
        <end position="38"/>
    </location>
</feature>
<evidence type="ECO:0000313" key="2">
    <source>
        <dbReference type="EMBL" id="CAD2215527.1"/>
    </source>
</evidence>
<feature type="transmembrane region" description="Helical" evidence="1">
    <location>
        <begin position="79"/>
        <end position="98"/>
    </location>
</feature>
<dbReference type="OrthoDB" id="201504at2759"/>
<dbReference type="GO" id="GO:0016020">
    <property type="term" value="C:membrane"/>
    <property type="evidence" value="ECO:0007669"/>
    <property type="project" value="TreeGrafter"/>
</dbReference>
<protein>
    <recommendedName>
        <fullName evidence="4">Steroid 5-alpha reductase C-terminal domain-containing protein</fullName>
    </recommendedName>
</protein>
<dbReference type="AlphaFoldDB" id="S9UGG6"/>
<evidence type="ECO:0008006" key="4">
    <source>
        <dbReference type="Google" id="ProtNLM"/>
    </source>
</evidence>
<dbReference type="PANTHER" id="PTHR32251">
    <property type="entry name" value="3-OXO-5-ALPHA-STEROID 4-DEHYDROGENASE"/>
    <property type="match status" value="1"/>
</dbReference>
<feature type="transmembrane region" description="Helical" evidence="1">
    <location>
        <begin position="118"/>
        <end position="144"/>
    </location>
</feature>
<feature type="transmembrane region" description="Helical" evidence="1">
    <location>
        <begin position="50"/>
        <end position="67"/>
    </location>
</feature>
<feature type="transmembrane region" description="Helical" evidence="1">
    <location>
        <begin position="244"/>
        <end position="264"/>
    </location>
</feature>
<keyword evidence="3" id="KW-1185">Reference proteome</keyword>
<proteinExistence type="predicted"/>
<dbReference type="EMBL" id="LR877149">
    <property type="protein sequence ID" value="CAD2215527.1"/>
    <property type="molecule type" value="Genomic_DNA"/>
</dbReference>
<accession>S9UGG6</accession>
<dbReference type="PANTHER" id="PTHR32251:SF23">
    <property type="entry name" value="3-OXO-5-ALPHA-STEROID 4-DEHYDROGENASE (DUF1295)"/>
    <property type="match status" value="1"/>
</dbReference>
<gene>
    <name evidence="2" type="ORF">ADEAN_000298200</name>
</gene>